<evidence type="ECO:0000313" key="3">
    <source>
        <dbReference type="Proteomes" id="UP000292082"/>
    </source>
</evidence>
<evidence type="ECO:0000313" key="2">
    <source>
        <dbReference type="EMBL" id="TBU65470.1"/>
    </source>
</evidence>
<feature type="region of interest" description="Disordered" evidence="1">
    <location>
        <begin position="120"/>
        <end position="156"/>
    </location>
</feature>
<protein>
    <submittedName>
        <fullName evidence="2">Uncharacterized protein</fullName>
    </submittedName>
</protein>
<accession>A0A4Q9QDP7</accession>
<feature type="region of interest" description="Disordered" evidence="1">
    <location>
        <begin position="68"/>
        <end position="106"/>
    </location>
</feature>
<feature type="non-terminal residue" evidence="2">
    <location>
        <position position="156"/>
    </location>
</feature>
<feature type="compositionally biased region" description="Acidic residues" evidence="1">
    <location>
        <begin position="77"/>
        <end position="88"/>
    </location>
</feature>
<name>A0A4Q9QDP7_9APHY</name>
<dbReference type="Proteomes" id="UP000292082">
    <property type="component" value="Unassembled WGS sequence"/>
</dbReference>
<dbReference type="AlphaFoldDB" id="A0A4Q9QDP7"/>
<gene>
    <name evidence="2" type="ORF">BD310DRAFT_864148</name>
</gene>
<reference evidence="2 3" key="1">
    <citation type="submission" date="2019-01" db="EMBL/GenBank/DDBJ databases">
        <title>Draft genome sequences of three monokaryotic isolates of the white-rot basidiomycete fungus Dichomitus squalens.</title>
        <authorList>
            <consortium name="DOE Joint Genome Institute"/>
            <person name="Lopez S.C."/>
            <person name="Andreopoulos B."/>
            <person name="Pangilinan J."/>
            <person name="Lipzen A."/>
            <person name="Riley R."/>
            <person name="Ahrendt S."/>
            <person name="Ng V."/>
            <person name="Barry K."/>
            <person name="Daum C."/>
            <person name="Grigoriev I.V."/>
            <person name="Hilden K.S."/>
            <person name="Makela M.R."/>
            <person name="de Vries R.P."/>
        </authorList>
    </citation>
    <scope>NUCLEOTIDE SEQUENCE [LARGE SCALE GENOMIC DNA]</scope>
    <source>
        <strain evidence="2 3">CBS 464.89</strain>
    </source>
</reference>
<dbReference type="STRING" id="114155.A0A4Q9QDP7"/>
<keyword evidence="3" id="KW-1185">Reference proteome</keyword>
<feature type="compositionally biased region" description="Low complexity" evidence="1">
    <location>
        <begin position="89"/>
        <end position="98"/>
    </location>
</feature>
<proteinExistence type="predicted"/>
<dbReference type="EMBL" id="ML145084">
    <property type="protein sequence ID" value="TBU65470.1"/>
    <property type="molecule type" value="Genomic_DNA"/>
</dbReference>
<sequence>MAVQQGDGNLASTYTYIYTFLVKQEHNKAAYALKKAVKDVVVLKDGVNPEGPSLERIIKEWKELKEKAAGEVSSESSDSDSDDSDSSSEESSSSSDSSDSSDSDSESWIISWAQPLLPRRPRQIQVRMRRPNQHPRKLLLSSLHRRPLLQRPHRQQ</sequence>
<organism evidence="2 3">
    <name type="scientific">Dichomitus squalens</name>
    <dbReference type="NCBI Taxonomy" id="114155"/>
    <lineage>
        <taxon>Eukaryota</taxon>
        <taxon>Fungi</taxon>
        <taxon>Dikarya</taxon>
        <taxon>Basidiomycota</taxon>
        <taxon>Agaricomycotina</taxon>
        <taxon>Agaricomycetes</taxon>
        <taxon>Polyporales</taxon>
        <taxon>Polyporaceae</taxon>
        <taxon>Dichomitus</taxon>
    </lineage>
</organism>
<evidence type="ECO:0000256" key="1">
    <source>
        <dbReference type="SAM" id="MobiDB-lite"/>
    </source>
</evidence>